<sequence>MEDMSRWAQPLVPEALRQRSSRSARDVFDDSGLLQQLQEVEQLEHSSEWRAALYVLETTKLDIADAAVCCKSCRAPCCSTTDLLKPMATMDGVDPLSWLRLDPSGSACLRLEHARDTIPLGLGPAEVHVAACLTCGVGLGWAFKEESAAEDFQRVAIQAISAGSFEVTVPAPQANKVQMPAAPTGITLLFHSIGDELEIAWCNETCIWHSRLGSTVSVVVECVEAADLKSARKMRPSSPSKCMDARRLAFPFCLQPVNRVNAGHIEMSTTMPVCARHVPNSQTFSLQACTGSDDFRGRFSGSWTGRDSGEVSFHARWSSSPQSPSKRSTAPVRVFANVAAVCVHPLWEEACSRCCELVVEEVSPVNDTRGLLTWNLRCGVRLYDILQRLHCPSTVAEVEVNPTGQSFHGIGPSPARWLPSVSYADSDVGFDDSGPVVLETKAFVDINEGIIWYVLRFQAVPAELSLSMLERSSCQPVKGSPQTLVPPQALLRIRKPLSLIPLVSQPLEPTSPSNFRTTTSTIAPRGIAESKQPLLHEPDSNRDGVLAQPLSQTSPTAGARADSRMEQAAEKSEKAKLFRVQRPASMMCSQRNQEAMARHPVLSPRSSGAESPSGAWIEKPERKSVPRIDCRTQPANAPEAIPSLEATAVVPPGRYMPAQPLPSQVVVVRRKHKSKSPSKRAKSSRRWAEA</sequence>
<evidence type="ECO:0000256" key="1">
    <source>
        <dbReference type="SAM" id="MobiDB-lite"/>
    </source>
</evidence>
<feature type="compositionally biased region" description="Basic and acidic residues" evidence="1">
    <location>
        <begin position="561"/>
        <end position="576"/>
    </location>
</feature>
<gene>
    <name evidence="2" type="ORF">SNAT2548_LOCUS24450</name>
</gene>
<dbReference type="OrthoDB" id="408504at2759"/>
<feature type="region of interest" description="Disordered" evidence="1">
    <location>
        <begin position="510"/>
        <end position="576"/>
    </location>
</feature>
<evidence type="ECO:0008006" key="4">
    <source>
        <dbReference type="Google" id="ProtNLM"/>
    </source>
</evidence>
<reference evidence="2" key="1">
    <citation type="submission" date="2021-02" db="EMBL/GenBank/DDBJ databases">
        <authorList>
            <person name="Dougan E. K."/>
            <person name="Rhodes N."/>
            <person name="Thang M."/>
            <person name="Chan C."/>
        </authorList>
    </citation>
    <scope>NUCLEOTIDE SEQUENCE</scope>
</reference>
<dbReference type="Proteomes" id="UP000604046">
    <property type="component" value="Unassembled WGS sequence"/>
</dbReference>
<feature type="compositionally biased region" description="Polar residues" evidence="1">
    <location>
        <begin position="510"/>
        <end position="522"/>
    </location>
</feature>
<dbReference type="EMBL" id="CAJNDS010002358">
    <property type="protein sequence ID" value="CAE7447995.1"/>
    <property type="molecule type" value="Genomic_DNA"/>
</dbReference>
<feature type="region of interest" description="Disordered" evidence="1">
    <location>
        <begin position="655"/>
        <end position="690"/>
    </location>
</feature>
<protein>
    <recommendedName>
        <fullName evidence="4">Yippee domain-containing protein</fullName>
    </recommendedName>
</protein>
<name>A0A812RLY2_9DINO</name>
<feature type="region of interest" description="Disordered" evidence="1">
    <location>
        <begin position="597"/>
        <end position="625"/>
    </location>
</feature>
<accession>A0A812RLY2</accession>
<proteinExistence type="predicted"/>
<comment type="caution">
    <text evidence="2">The sequence shown here is derived from an EMBL/GenBank/DDBJ whole genome shotgun (WGS) entry which is preliminary data.</text>
</comment>
<dbReference type="AlphaFoldDB" id="A0A812RLY2"/>
<organism evidence="2 3">
    <name type="scientific">Symbiodinium natans</name>
    <dbReference type="NCBI Taxonomy" id="878477"/>
    <lineage>
        <taxon>Eukaryota</taxon>
        <taxon>Sar</taxon>
        <taxon>Alveolata</taxon>
        <taxon>Dinophyceae</taxon>
        <taxon>Suessiales</taxon>
        <taxon>Symbiodiniaceae</taxon>
        <taxon>Symbiodinium</taxon>
    </lineage>
</organism>
<evidence type="ECO:0000313" key="2">
    <source>
        <dbReference type="EMBL" id="CAE7447995.1"/>
    </source>
</evidence>
<feature type="compositionally biased region" description="Basic residues" evidence="1">
    <location>
        <begin position="668"/>
        <end position="690"/>
    </location>
</feature>
<keyword evidence="3" id="KW-1185">Reference proteome</keyword>
<evidence type="ECO:0000313" key="3">
    <source>
        <dbReference type="Proteomes" id="UP000604046"/>
    </source>
</evidence>